<evidence type="ECO:0000313" key="4">
    <source>
        <dbReference type="Proteomes" id="UP000656042"/>
    </source>
</evidence>
<evidence type="ECO:0000313" key="3">
    <source>
        <dbReference type="EMBL" id="GGK74500.1"/>
    </source>
</evidence>
<dbReference type="EMBL" id="BMMX01000001">
    <property type="protein sequence ID" value="GGK74500.1"/>
    <property type="molecule type" value="Genomic_DNA"/>
</dbReference>
<organism evidence="3 4">
    <name type="scientific">Mangrovihabitans endophyticus</name>
    <dbReference type="NCBI Taxonomy" id="1751298"/>
    <lineage>
        <taxon>Bacteria</taxon>
        <taxon>Bacillati</taxon>
        <taxon>Actinomycetota</taxon>
        <taxon>Actinomycetes</taxon>
        <taxon>Micromonosporales</taxon>
        <taxon>Micromonosporaceae</taxon>
        <taxon>Mangrovihabitans</taxon>
    </lineage>
</organism>
<dbReference type="RefSeq" id="WP_189077392.1">
    <property type="nucleotide sequence ID" value="NZ_BMMX01000001.1"/>
</dbReference>
<evidence type="ECO:0000256" key="1">
    <source>
        <dbReference type="SAM" id="MobiDB-lite"/>
    </source>
</evidence>
<reference evidence="3" key="2">
    <citation type="submission" date="2020-09" db="EMBL/GenBank/DDBJ databases">
        <authorList>
            <person name="Sun Q."/>
            <person name="Zhou Y."/>
        </authorList>
    </citation>
    <scope>NUCLEOTIDE SEQUENCE</scope>
    <source>
        <strain evidence="3">CGMCC 4.7299</strain>
    </source>
</reference>
<reference evidence="3" key="1">
    <citation type="journal article" date="2014" name="Int. J. Syst. Evol. Microbiol.">
        <title>Complete genome sequence of Corynebacterium casei LMG S-19264T (=DSM 44701T), isolated from a smear-ripened cheese.</title>
        <authorList>
            <consortium name="US DOE Joint Genome Institute (JGI-PGF)"/>
            <person name="Walter F."/>
            <person name="Albersmeier A."/>
            <person name="Kalinowski J."/>
            <person name="Ruckert C."/>
        </authorList>
    </citation>
    <scope>NUCLEOTIDE SEQUENCE</scope>
    <source>
        <strain evidence="3">CGMCC 4.7299</strain>
    </source>
</reference>
<dbReference type="InterPro" id="IPR025351">
    <property type="entry name" value="Pvc16_N"/>
</dbReference>
<feature type="domain" description="Pvc16 N-terminal" evidence="2">
    <location>
        <begin position="9"/>
        <end position="192"/>
    </location>
</feature>
<gene>
    <name evidence="3" type="ORF">GCM10012284_05560</name>
</gene>
<protein>
    <recommendedName>
        <fullName evidence="2">Pvc16 N-terminal domain-containing protein</fullName>
    </recommendedName>
</protein>
<feature type="compositionally biased region" description="Basic and acidic residues" evidence="1">
    <location>
        <begin position="205"/>
        <end position="217"/>
    </location>
</feature>
<keyword evidence="4" id="KW-1185">Reference proteome</keyword>
<proteinExistence type="predicted"/>
<name>A0A8J3BSL2_9ACTN</name>
<feature type="region of interest" description="Disordered" evidence="1">
    <location>
        <begin position="202"/>
        <end position="230"/>
    </location>
</feature>
<dbReference type="AlphaFoldDB" id="A0A8J3BSL2"/>
<dbReference type="Pfam" id="PF14065">
    <property type="entry name" value="Pvc16_N"/>
    <property type="match status" value="1"/>
</dbReference>
<dbReference type="Proteomes" id="UP000656042">
    <property type="component" value="Unassembled WGS sequence"/>
</dbReference>
<accession>A0A8J3BSL2</accession>
<comment type="caution">
    <text evidence="3">The sequence shown here is derived from an EMBL/GenBank/DDBJ whole genome shotgun (WGS) entry which is preliminary data.</text>
</comment>
<evidence type="ECO:0000259" key="2">
    <source>
        <dbReference type="Pfam" id="PF14065"/>
    </source>
</evidence>
<sequence length="414" mass="44361">MSNALAVATVTEALRGFLAANLLPEITFAVDVTARKPFTEPPTDPTISVFCYQVTPNPAQRNRDAPTRTADGVLLTRPRAALDLHYLISCYGNETEVVPQKLLGAVIRALYVQPVLARADIETAATQPFLRGSDLAAAPDRVRFTPSTLDIDDQYKLWTMLSQTPYALSVCYQASLVFIEGRTGAPPGKPVERRTVTVLPGGRPSVERVLSRPRDNPDAPPVEGPAPRDNDLVIEGNALAADAVFARLGPVDVAVPADAVTDTRILVRPPDDLPPGVHPLRVLQNVAADQTTTLVKVLQSNVAPFVRMPRVTATENAPKALTISLDLPVGAEQRVQLLLDEFGSPAERAPRAYQFDAPFPLSDARPPEQVTVPLGPMAAGTYLVRVQVDGAQSPIVRDAAGQITGPVTTLPEVP</sequence>